<dbReference type="Proteomes" id="UP001601992">
    <property type="component" value="Unassembled WGS sequence"/>
</dbReference>
<evidence type="ECO:0000313" key="3">
    <source>
        <dbReference type="Proteomes" id="UP001601992"/>
    </source>
</evidence>
<gene>
    <name evidence="2" type="ORF">ACFYXQ_00875</name>
</gene>
<dbReference type="EC" id="1.-.-.-" evidence="2"/>
<dbReference type="RefSeq" id="WP_083895970.1">
    <property type="nucleotide sequence ID" value="NZ_JBIAQY010000001.1"/>
</dbReference>
<name>A0ABW6RTK2_9NOCA</name>
<dbReference type="InterPro" id="IPR011008">
    <property type="entry name" value="Dimeric_a/b-barrel"/>
</dbReference>
<keyword evidence="2" id="KW-0503">Monooxygenase</keyword>
<evidence type="ECO:0000259" key="1">
    <source>
        <dbReference type="PROSITE" id="PS51725"/>
    </source>
</evidence>
<evidence type="ECO:0000313" key="2">
    <source>
        <dbReference type="EMBL" id="MFF3566314.1"/>
    </source>
</evidence>
<proteinExistence type="predicted"/>
<keyword evidence="3" id="KW-1185">Reference proteome</keyword>
<dbReference type="GO" id="GO:0004497">
    <property type="term" value="F:monooxygenase activity"/>
    <property type="evidence" value="ECO:0007669"/>
    <property type="project" value="UniProtKB-KW"/>
</dbReference>
<dbReference type="Pfam" id="PF03992">
    <property type="entry name" value="ABM"/>
    <property type="match status" value="1"/>
</dbReference>
<feature type="domain" description="ABM" evidence="1">
    <location>
        <begin position="7"/>
        <end position="95"/>
    </location>
</feature>
<dbReference type="InterPro" id="IPR007138">
    <property type="entry name" value="ABM_dom"/>
</dbReference>
<keyword evidence="2" id="KW-0560">Oxidoreductase</keyword>
<dbReference type="Gene3D" id="3.30.70.100">
    <property type="match status" value="1"/>
</dbReference>
<organism evidence="2 3">
    <name type="scientific">Nocardia jiangxiensis</name>
    <dbReference type="NCBI Taxonomy" id="282685"/>
    <lineage>
        <taxon>Bacteria</taxon>
        <taxon>Bacillati</taxon>
        <taxon>Actinomycetota</taxon>
        <taxon>Actinomycetes</taxon>
        <taxon>Mycobacteriales</taxon>
        <taxon>Nocardiaceae</taxon>
        <taxon>Nocardia</taxon>
    </lineage>
</organism>
<protein>
    <submittedName>
        <fullName evidence="2">Quinol monooxygenase</fullName>
        <ecNumber evidence="2">1.-.-.-</ecNumber>
    </submittedName>
</protein>
<reference evidence="2 3" key="1">
    <citation type="submission" date="2024-10" db="EMBL/GenBank/DDBJ databases">
        <title>The Natural Products Discovery Center: Release of the First 8490 Sequenced Strains for Exploring Actinobacteria Biosynthetic Diversity.</title>
        <authorList>
            <person name="Kalkreuter E."/>
            <person name="Kautsar S.A."/>
            <person name="Yang D."/>
            <person name="Bader C.D."/>
            <person name="Teijaro C.N."/>
            <person name="Fluegel L."/>
            <person name="Davis C.M."/>
            <person name="Simpson J.R."/>
            <person name="Lauterbach L."/>
            <person name="Steele A.D."/>
            <person name="Gui C."/>
            <person name="Meng S."/>
            <person name="Li G."/>
            <person name="Viehrig K."/>
            <person name="Ye F."/>
            <person name="Su P."/>
            <person name="Kiefer A.F."/>
            <person name="Nichols A."/>
            <person name="Cepeda A.J."/>
            <person name="Yan W."/>
            <person name="Fan B."/>
            <person name="Jiang Y."/>
            <person name="Adhikari A."/>
            <person name="Zheng C.-J."/>
            <person name="Schuster L."/>
            <person name="Cowan T.M."/>
            <person name="Smanski M.J."/>
            <person name="Chevrette M.G."/>
            <person name="De Carvalho L.P.S."/>
            <person name="Shen B."/>
        </authorList>
    </citation>
    <scope>NUCLEOTIDE SEQUENCE [LARGE SCALE GENOMIC DNA]</scope>
    <source>
        <strain evidence="2 3">NPDC002593</strain>
    </source>
</reference>
<sequence length="110" mass="12097">MSSPNLFSVYGRMTALPGRREEVIALIKESARAGGEDSGLLTYSINTALDDPDSIWVTELWTDKEAHDTTTRSEPVRIVTERFLELLAEQPAGFYGNAVHVQGPTSDESL</sequence>
<accession>A0ABW6RTK2</accession>
<dbReference type="EMBL" id="JBIAQY010000001">
    <property type="protein sequence ID" value="MFF3566314.1"/>
    <property type="molecule type" value="Genomic_DNA"/>
</dbReference>
<dbReference type="SUPFAM" id="SSF54909">
    <property type="entry name" value="Dimeric alpha+beta barrel"/>
    <property type="match status" value="1"/>
</dbReference>
<comment type="caution">
    <text evidence="2">The sequence shown here is derived from an EMBL/GenBank/DDBJ whole genome shotgun (WGS) entry which is preliminary data.</text>
</comment>
<dbReference type="PROSITE" id="PS51725">
    <property type="entry name" value="ABM"/>
    <property type="match status" value="1"/>
</dbReference>